<dbReference type="CDD" id="cd00093">
    <property type="entry name" value="HTH_XRE"/>
    <property type="match status" value="1"/>
</dbReference>
<dbReference type="GO" id="GO:0003677">
    <property type="term" value="F:DNA binding"/>
    <property type="evidence" value="ECO:0007669"/>
    <property type="project" value="InterPro"/>
</dbReference>
<dbReference type="RefSeq" id="WP_098695781.1">
    <property type="nucleotide sequence ID" value="NZ_CP023778.1"/>
</dbReference>
<dbReference type="InterPro" id="IPR010982">
    <property type="entry name" value="Lambda_DNA-bd_dom_sf"/>
</dbReference>
<dbReference type="InterPro" id="IPR001387">
    <property type="entry name" value="Cro/C1-type_HTH"/>
</dbReference>
<organism evidence="2 3">
    <name type="scientific">Nocardia terpenica</name>
    <dbReference type="NCBI Taxonomy" id="455432"/>
    <lineage>
        <taxon>Bacteria</taxon>
        <taxon>Bacillati</taxon>
        <taxon>Actinomycetota</taxon>
        <taxon>Actinomycetes</taxon>
        <taxon>Mycobacteriales</taxon>
        <taxon>Nocardiaceae</taxon>
        <taxon>Nocardia</taxon>
    </lineage>
</organism>
<protein>
    <recommendedName>
        <fullName evidence="1">HTH cro/C1-type domain-containing protein</fullName>
    </recommendedName>
</protein>
<gene>
    <name evidence="2" type="ORF">CRH09_23540</name>
</gene>
<evidence type="ECO:0000313" key="3">
    <source>
        <dbReference type="Proteomes" id="UP000221961"/>
    </source>
</evidence>
<name>A0A291RN33_9NOCA</name>
<dbReference type="Pfam" id="PF13560">
    <property type="entry name" value="HTH_31"/>
    <property type="match status" value="1"/>
</dbReference>
<dbReference type="SUPFAM" id="SSF47413">
    <property type="entry name" value="lambda repressor-like DNA-binding domains"/>
    <property type="match status" value="1"/>
</dbReference>
<dbReference type="EMBL" id="CP023778">
    <property type="protein sequence ID" value="ATL68715.1"/>
    <property type="molecule type" value="Genomic_DNA"/>
</dbReference>
<dbReference type="Proteomes" id="UP000221961">
    <property type="component" value="Chromosome"/>
</dbReference>
<accession>A0A291RN33</accession>
<dbReference type="Gene3D" id="1.10.260.40">
    <property type="entry name" value="lambda repressor-like DNA-binding domains"/>
    <property type="match status" value="1"/>
</dbReference>
<dbReference type="SMART" id="SM00530">
    <property type="entry name" value="HTH_XRE"/>
    <property type="match status" value="1"/>
</dbReference>
<reference evidence="2 3" key="1">
    <citation type="submission" date="2017-10" db="EMBL/GenBank/DDBJ databases">
        <title>Comparative genomics between pathogenic Norcardia.</title>
        <authorList>
            <person name="Zeng L."/>
        </authorList>
    </citation>
    <scope>NUCLEOTIDE SEQUENCE [LARGE SCALE GENOMIC DNA]</scope>
    <source>
        <strain evidence="2 3">NC_YFY_NT001</strain>
    </source>
</reference>
<feature type="domain" description="HTH cro/C1-type" evidence="1">
    <location>
        <begin position="11"/>
        <end position="65"/>
    </location>
</feature>
<dbReference type="SUPFAM" id="SSF48452">
    <property type="entry name" value="TPR-like"/>
    <property type="match status" value="1"/>
</dbReference>
<proteinExistence type="predicted"/>
<dbReference type="KEGG" id="ntp:CRH09_23540"/>
<dbReference type="InterPro" id="IPR011990">
    <property type="entry name" value="TPR-like_helical_dom_sf"/>
</dbReference>
<dbReference type="GeneID" id="88360321"/>
<dbReference type="Gene3D" id="1.25.40.10">
    <property type="entry name" value="Tetratricopeptide repeat domain"/>
    <property type="match status" value="1"/>
</dbReference>
<sequence>MEEWEAFGAELRNLRLRAGMSVRQLARAVHYDAGALSRFENGRRKPSVDIVRELDRILRSDGSLLANFESVIGSKADADRSTHLHLREKSALAERRYIDSPLARELEGLLSDTRRLEDRVGSKRVLPLAVRQTRIAAALAVDARGSVRTEIVNAAAGWQQFSGWLNANLGNHSAAVHHYRGALELATEGGDRDMVSTALSMRGHVAWMVGEIGPMIGLSRAAQRDGSGLSNTVLALAVQQEARGLAIEGDLDAMEAKLDRAAELIARGDPDRPDAQYFYSDSFIEMQRGLAYRLARQWDKAVVSLGRGIAGFDPDTLTSEWATWYVAELGCALAGTGEPEAAARQASAALRVGVATQASRLVEFVRTLHREMSLKWSTNNAISALGEELRQTRSKAATRNTYVPE</sequence>
<dbReference type="PROSITE" id="PS50943">
    <property type="entry name" value="HTH_CROC1"/>
    <property type="match status" value="1"/>
</dbReference>
<dbReference type="AlphaFoldDB" id="A0A291RN33"/>
<evidence type="ECO:0000313" key="2">
    <source>
        <dbReference type="EMBL" id="ATL68715.1"/>
    </source>
</evidence>
<evidence type="ECO:0000259" key="1">
    <source>
        <dbReference type="PROSITE" id="PS50943"/>
    </source>
</evidence>